<feature type="transmembrane region" description="Helical" evidence="7">
    <location>
        <begin position="95"/>
        <end position="116"/>
    </location>
</feature>
<dbReference type="InterPro" id="IPR000620">
    <property type="entry name" value="EamA_dom"/>
</dbReference>
<feature type="transmembrane region" description="Helical" evidence="7">
    <location>
        <begin position="36"/>
        <end position="55"/>
    </location>
</feature>
<feature type="transmembrane region" description="Helical" evidence="7">
    <location>
        <begin position="183"/>
        <end position="203"/>
    </location>
</feature>
<dbReference type="InterPro" id="IPR050638">
    <property type="entry name" value="AA-Vitamin_Transporters"/>
</dbReference>
<protein>
    <submittedName>
        <fullName evidence="9">EamA family transporter</fullName>
    </submittedName>
</protein>
<evidence type="ECO:0000256" key="1">
    <source>
        <dbReference type="ARBA" id="ARBA00004651"/>
    </source>
</evidence>
<keyword evidence="10" id="KW-1185">Reference proteome</keyword>
<dbReference type="GO" id="GO:0005886">
    <property type="term" value="C:plasma membrane"/>
    <property type="evidence" value="ECO:0007669"/>
    <property type="project" value="UniProtKB-SubCell"/>
</dbReference>
<evidence type="ECO:0000313" key="10">
    <source>
        <dbReference type="Proteomes" id="UP001178662"/>
    </source>
</evidence>
<evidence type="ECO:0000256" key="6">
    <source>
        <dbReference type="ARBA" id="ARBA00023136"/>
    </source>
</evidence>
<dbReference type="AlphaFoldDB" id="A0AA95EVL5"/>
<proteinExistence type="inferred from homology"/>
<evidence type="ECO:0000256" key="3">
    <source>
        <dbReference type="ARBA" id="ARBA00022475"/>
    </source>
</evidence>
<keyword evidence="6 7" id="KW-0472">Membrane</keyword>
<evidence type="ECO:0000256" key="5">
    <source>
        <dbReference type="ARBA" id="ARBA00022989"/>
    </source>
</evidence>
<dbReference type="Pfam" id="PF00892">
    <property type="entry name" value="EamA"/>
    <property type="match status" value="2"/>
</dbReference>
<sequence>MKHLNIYLMLIGFAIFTGATFNLAKYTVGYFSPSSAAAWRFGLAAVVMLIILFFNEGIKKSQLKKNAVSYVVLGVVGIFGFNALFFVGLKYTSPVNGALIMGLNPLLTTVFARILLKDAITKNHVVGIFFAFIGVLLVITQGSIETIKTLSISSGDIIIFAGNVCWALYGVLGRRFVKDGTPLSTTTYTMVIGAVSLIVVSLFTSNPVSLPNIPIGAWEAIGFMALFTSVLGYLWWNQGMKEIGASKTSLFFNLVPVVTMIISFAIGTPIKTFQVIGAVLVILGVITASGRISIPKLNRTIQDSLRKKSIE</sequence>
<dbReference type="PANTHER" id="PTHR32322:SF18">
    <property type="entry name" value="S-ADENOSYLMETHIONINE_S-ADENOSYLHOMOCYSTEINE TRANSPORTER"/>
    <property type="match status" value="1"/>
</dbReference>
<feature type="domain" description="EamA" evidence="8">
    <location>
        <begin position="6"/>
        <end position="139"/>
    </location>
</feature>
<keyword evidence="5 7" id="KW-1133">Transmembrane helix</keyword>
<evidence type="ECO:0000259" key="8">
    <source>
        <dbReference type="Pfam" id="PF00892"/>
    </source>
</evidence>
<evidence type="ECO:0000256" key="2">
    <source>
        <dbReference type="ARBA" id="ARBA00007362"/>
    </source>
</evidence>
<dbReference type="Proteomes" id="UP001178662">
    <property type="component" value="Chromosome"/>
</dbReference>
<dbReference type="SUPFAM" id="SSF103481">
    <property type="entry name" value="Multidrug resistance efflux transporter EmrE"/>
    <property type="match status" value="2"/>
</dbReference>
<dbReference type="InterPro" id="IPR037185">
    <property type="entry name" value="EmrE-like"/>
</dbReference>
<gene>
    <name evidence="9" type="ORF">P0Y55_14320</name>
</gene>
<dbReference type="EMBL" id="CP119317">
    <property type="protein sequence ID" value="WEK53741.1"/>
    <property type="molecule type" value="Genomic_DNA"/>
</dbReference>
<evidence type="ECO:0000256" key="4">
    <source>
        <dbReference type="ARBA" id="ARBA00022692"/>
    </source>
</evidence>
<evidence type="ECO:0000256" key="7">
    <source>
        <dbReference type="SAM" id="Phobius"/>
    </source>
</evidence>
<comment type="subcellular location">
    <subcellularLocation>
        <location evidence="1">Cell membrane</location>
        <topology evidence="1">Multi-pass membrane protein</topology>
    </subcellularLocation>
</comment>
<evidence type="ECO:0000313" key="9">
    <source>
        <dbReference type="EMBL" id="WEK53741.1"/>
    </source>
</evidence>
<feature type="transmembrane region" description="Helical" evidence="7">
    <location>
        <begin position="7"/>
        <end position="24"/>
    </location>
</feature>
<dbReference type="PANTHER" id="PTHR32322">
    <property type="entry name" value="INNER MEMBRANE TRANSPORTER"/>
    <property type="match status" value="1"/>
</dbReference>
<keyword evidence="4 7" id="KW-0812">Transmembrane</keyword>
<feature type="transmembrane region" description="Helical" evidence="7">
    <location>
        <begin position="67"/>
        <end position="89"/>
    </location>
</feature>
<feature type="transmembrane region" description="Helical" evidence="7">
    <location>
        <begin position="215"/>
        <end position="236"/>
    </location>
</feature>
<comment type="similarity">
    <text evidence="2">Belongs to the EamA transporter family.</text>
</comment>
<accession>A0AA95EVL5</accession>
<name>A0AA95EVL5_9BACL</name>
<feature type="domain" description="EamA" evidence="8">
    <location>
        <begin position="154"/>
        <end position="287"/>
    </location>
</feature>
<feature type="transmembrane region" description="Helical" evidence="7">
    <location>
        <begin position="125"/>
        <end position="144"/>
    </location>
</feature>
<feature type="transmembrane region" description="Helical" evidence="7">
    <location>
        <begin position="273"/>
        <end position="294"/>
    </location>
</feature>
<keyword evidence="3" id="KW-1003">Cell membrane</keyword>
<reference evidence="9" key="1">
    <citation type="submission" date="2023-03" db="EMBL/GenBank/DDBJ databases">
        <title>Andean soil-derived lignocellulolytic bacterial consortium as a source of novel taxa and putative plastic-active enzymes.</title>
        <authorList>
            <person name="Diaz-Garcia L."/>
            <person name="Chuvochina M."/>
            <person name="Feuerriegel G."/>
            <person name="Bunk B."/>
            <person name="Sproer C."/>
            <person name="Streit W.R."/>
            <person name="Rodriguez L.M."/>
            <person name="Overmann J."/>
            <person name="Jimenez D.J."/>
        </authorList>
    </citation>
    <scope>NUCLEOTIDE SEQUENCE</scope>
    <source>
        <strain evidence="9">MAG 2441</strain>
    </source>
</reference>
<feature type="transmembrane region" description="Helical" evidence="7">
    <location>
        <begin position="150"/>
        <end position="171"/>
    </location>
</feature>
<organism evidence="9 10">
    <name type="scientific">Candidatus Cohnella colombiensis</name>
    <dbReference type="NCBI Taxonomy" id="3121368"/>
    <lineage>
        <taxon>Bacteria</taxon>
        <taxon>Bacillati</taxon>
        <taxon>Bacillota</taxon>
        <taxon>Bacilli</taxon>
        <taxon>Bacillales</taxon>
        <taxon>Paenibacillaceae</taxon>
        <taxon>Cohnella</taxon>
    </lineage>
</organism>
<feature type="transmembrane region" description="Helical" evidence="7">
    <location>
        <begin position="248"/>
        <end position="267"/>
    </location>
</feature>